<dbReference type="RefSeq" id="WP_204695975.1">
    <property type="nucleotide sequence ID" value="NZ_JAFBEC010000002.1"/>
</dbReference>
<keyword evidence="3" id="KW-1185">Reference proteome</keyword>
<dbReference type="Pfam" id="PF02681">
    <property type="entry name" value="DUF212"/>
    <property type="match status" value="1"/>
</dbReference>
<accession>A0ABS2P9H9</accession>
<dbReference type="InterPro" id="IPR003832">
    <property type="entry name" value="DUF212"/>
</dbReference>
<evidence type="ECO:0000313" key="3">
    <source>
        <dbReference type="Proteomes" id="UP000741863"/>
    </source>
</evidence>
<feature type="transmembrane region" description="Helical" evidence="1">
    <location>
        <begin position="7"/>
        <end position="30"/>
    </location>
</feature>
<dbReference type="EMBL" id="JAFBEC010000002">
    <property type="protein sequence ID" value="MBM7631967.1"/>
    <property type="molecule type" value="Genomic_DNA"/>
</dbReference>
<feature type="transmembrane region" description="Helical" evidence="1">
    <location>
        <begin position="139"/>
        <end position="157"/>
    </location>
</feature>
<reference evidence="2 3" key="1">
    <citation type="submission" date="2021-01" db="EMBL/GenBank/DDBJ databases">
        <title>Genomic Encyclopedia of Type Strains, Phase IV (KMG-IV): sequencing the most valuable type-strain genomes for metagenomic binning, comparative biology and taxonomic classification.</title>
        <authorList>
            <person name="Goeker M."/>
        </authorList>
    </citation>
    <scope>NUCLEOTIDE SEQUENCE [LARGE SCALE GENOMIC DNA]</scope>
    <source>
        <strain evidence="2 3">DSM 25540</strain>
    </source>
</reference>
<keyword evidence="1" id="KW-0812">Transmembrane</keyword>
<comment type="caution">
    <text evidence="2">The sequence shown here is derived from an EMBL/GenBank/DDBJ whole genome shotgun (WGS) entry which is preliminary data.</text>
</comment>
<organism evidence="2 3">
    <name type="scientific">Geomicrobium sediminis</name>
    <dbReference type="NCBI Taxonomy" id="1347788"/>
    <lineage>
        <taxon>Bacteria</taxon>
        <taxon>Bacillati</taxon>
        <taxon>Bacillota</taxon>
        <taxon>Bacilli</taxon>
        <taxon>Bacillales</taxon>
        <taxon>Geomicrobium</taxon>
    </lineage>
</organism>
<feature type="transmembrane region" description="Helical" evidence="1">
    <location>
        <begin position="64"/>
        <end position="83"/>
    </location>
</feature>
<protein>
    <submittedName>
        <fullName evidence="2">Acid phosphatase family membrane protein YuiD</fullName>
    </submittedName>
</protein>
<gene>
    <name evidence="2" type="ORF">JOD17_001059</name>
</gene>
<evidence type="ECO:0000256" key="1">
    <source>
        <dbReference type="SAM" id="Phobius"/>
    </source>
</evidence>
<name>A0ABS2P9H9_9BACL</name>
<dbReference type="PANTHER" id="PTHR31446:SF29">
    <property type="entry name" value="ACID PHOSPHATASE_VANADIUM-DEPENDENT HALOPEROXIDASE-RELATED PROTEIN"/>
    <property type="match status" value="1"/>
</dbReference>
<dbReference type="PANTHER" id="PTHR31446">
    <property type="entry name" value="ACID PHOSPHATASE/VANADIUM-DEPENDENT HALOPEROXIDASE-RELATED PROTEIN"/>
    <property type="match status" value="1"/>
</dbReference>
<keyword evidence="1" id="KW-1133">Transmembrane helix</keyword>
<dbReference type="Proteomes" id="UP000741863">
    <property type="component" value="Unassembled WGS sequence"/>
</dbReference>
<sequence>MEIIYNYPLWMAISAIIVAQLVKVPIAFIATRKVDFSLITSTGGMPSSHSAAVTALATTIGLEYGFNSTFFALSAMFAIIVMYDATGVRRHAGYHATMLNQLMNDFNKFMHEAKNWQHKEEVEKREELKELLGHKPIEVFFGALLGILLAIFVYNFLEPTLF</sequence>
<keyword evidence="1" id="KW-0472">Membrane</keyword>
<evidence type="ECO:0000313" key="2">
    <source>
        <dbReference type="EMBL" id="MBM7631967.1"/>
    </source>
</evidence>
<proteinExistence type="predicted"/>